<organism evidence="1 2">
    <name type="scientific">Pseudomicrostroma glucosiphilum</name>
    <dbReference type="NCBI Taxonomy" id="1684307"/>
    <lineage>
        <taxon>Eukaryota</taxon>
        <taxon>Fungi</taxon>
        <taxon>Dikarya</taxon>
        <taxon>Basidiomycota</taxon>
        <taxon>Ustilaginomycotina</taxon>
        <taxon>Exobasidiomycetes</taxon>
        <taxon>Microstromatales</taxon>
        <taxon>Microstromatales incertae sedis</taxon>
        <taxon>Pseudomicrostroma</taxon>
    </lineage>
</organism>
<feature type="non-terminal residue" evidence="1">
    <location>
        <position position="154"/>
    </location>
</feature>
<dbReference type="EMBL" id="KZ819321">
    <property type="protein sequence ID" value="PWN23543.1"/>
    <property type="molecule type" value="Genomic_DNA"/>
</dbReference>
<evidence type="ECO:0000313" key="1">
    <source>
        <dbReference type="EMBL" id="PWN23543.1"/>
    </source>
</evidence>
<evidence type="ECO:0000313" key="2">
    <source>
        <dbReference type="Proteomes" id="UP000245942"/>
    </source>
</evidence>
<feature type="non-terminal residue" evidence="1">
    <location>
        <position position="1"/>
    </location>
</feature>
<dbReference type="AlphaFoldDB" id="A0A316UHX9"/>
<dbReference type="Proteomes" id="UP000245942">
    <property type="component" value="Unassembled WGS sequence"/>
</dbReference>
<accession>A0A316UHX9</accession>
<dbReference type="RefSeq" id="XP_025350703.1">
    <property type="nucleotide sequence ID" value="XM_025489985.1"/>
</dbReference>
<reference evidence="1 2" key="1">
    <citation type="journal article" date="2018" name="Mol. Biol. Evol.">
        <title>Broad Genomic Sampling Reveals a Smut Pathogenic Ancestry of the Fungal Clade Ustilaginomycotina.</title>
        <authorList>
            <person name="Kijpornyongpan T."/>
            <person name="Mondo S.J."/>
            <person name="Barry K."/>
            <person name="Sandor L."/>
            <person name="Lee J."/>
            <person name="Lipzen A."/>
            <person name="Pangilinan J."/>
            <person name="LaButti K."/>
            <person name="Hainaut M."/>
            <person name="Henrissat B."/>
            <person name="Grigoriev I.V."/>
            <person name="Spatafora J.W."/>
            <person name="Aime M.C."/>
        </authorList>
    </citation>
    <scope>NUCLEOTIDE SEQUENCE [LARGE SCALE GENOMIC DNA]</scope>
    <source>
        <strain evidence="1 2">MCA 4718</strain>
    </source>
</reference>
<gene>
    <name evidence="1" type="ORF">BCV69DRAFT_239784</name>
</gene>
<keyword evidence="2" id="KW-1185">Reference proteome</keyword>
<sequence>KYTISIEDDTFLFWNQVVKWLKLKERKGKGPEENGSLPFTHGGSGYIMSRGLVQQTFGRAPWTYEHNETFAHYMRYSCCGDAELSRSFQLTLPGFEPTFSESDKLFTGEPPSRFAFVPSEWCEPILTLHRVTGFEYVRLLEFKRKVEPLIPKDD</sequence>
<protein>
    <submittedName>
        <fullName evidence="1">Uncharacterized protein</fullName>
    </submittedName>
</protein>
<name>A0A316UHX9_9BASI</name>
<dbReference type="OrthoDB" id="414175at2759"/>
<dbReference type="STRING" id="1684307.A0A316UHX9"/>
<dbReference type="GeneID" id="37011719"/>
<proteinExistence type="predicted"/>